<dbReference type="EMBL" id="JAUTXU010000149">
    <property type="protein sequence ID" value="KAK3703636.1"/>
    <property type="molecule type" value="Genomic_DNA"/>
</dbReference>
<evidence type="ECO:0000313" key="2">
    <source>
        <dbReference type="Proteomes" id="UP001281147"/>
    </source>
</evidence>
<organism evidence="1 2">
    <name type="scientific">Vermiconidia calcicola</name>
    <dbReference type="NCBI Taxonomy" id="1690605"/>
    <lineage>
        <taxon>Eukaryota</taxon>
        <taxon>Fungi</taxon>
        <taxon>Dikarya</taxon>
        <taxon>Ascomycota</taxon>
        <taxon>Pezizomycotina</taxon>
        <taxon>Dothideomycetes</taxon>
        <taxon>Dothideomycetidae</taxon>
        <taxon>Mycosphaerellales</taxon>
        <taxon>Extremaceae</taxon>
        <taxon>Vermiconidia</taxon>
    </lineage>
</organism>
<gene>
    <name evidence="1" type="ORF">LTR37_014332</name>
</gene>
<evidence type="ECO:0000313" key="1">
    <source>
        <dbReference type="EMBL" id="KAK3703636.1"/>
    </source>
</evidence>
<reference evidence="1" key="1">
    <citation type="submission" date="2023-07" db="EMBL/GenBank/DDBJ databases">
        <title>Black Yeasts Isolated from many extreme environments.</title>
        <authorList>
            <person name="Coleine C."/>
            <person name="Stajich J.E."/>
            <person name="Selbmann L."/>
        </authorList>
    </citation>
    <scope>NUCLEOTIDE SEQUENCE</scope>
    <source>
        <strain evidence="1">CCFEE 5714</strain>
    </source>
</reference>
<name>A0ACC3MVF5_9PEZI</name>
<proteinExistence type="predicted"/>
<accession>A0ACC3MVF5</accession>
<keyword evidence="2" id="KW-1185">Reference proteome</keyword>
<protein>
    <submittedName>
        <fullName evidence="1">Uncharacterized protein</fullName>
    </submittedName>
</protein>
<comment type="caution">
    <text evidence="1">The sequence shown here is derived from an EMBL/GenBank/DDBJ whole genome shotgun (WGS) entry which is preliminary data.</text>
</comment>
<dbReference type="Proteomes" id="UP001281147">
    <property type="component" value="Unassembled WGS sequence"/>
</dbReference>
<sequence length="344" mass="36564">MDRTPARTIFLTGATGFIGGTILHSLHETHPEIRIKALIRREEDAKELQGAYPNLEPIIGTLDELTLLTTTASQVDFVIHAARGDVENISVVHAVIDGLASPSYSSTAAGPHPATHLISITGPRSLIDPALPVTGNAEPDVRPWSDIADARTILSLSTERPHAASDQSIVAHSIAKGVGTVLISPGQLFGRGKGLLKKESAAAAYYTAVRSRGGAFVIGDGSVAWSWVSIGDLGDAVVFLMGQFLLSGEDGGSRPRVGVNEEGYYFVQTGDVSMRERAEAVSKRMGLGDVESVPADVTAKMHAFGPLMWGCGATFRADSLTKLGWTPKEVDWRPLMEEEGGERA</sequence>